<organism evidence="4 5">
    <name type="scientific">Paenochrobactrum gallinarii</name>
    <dbReference type="NCBI Taxonomy" id="643673"/>
    <lineage>
        <taxon>Bacteria</taxon>
        <taxon>Pseudomonadati</taxon>
        <taxon>Pseudomonadota</taxon>
        <taxon>Alphaproteobacteria</taxon>
        <taxon>Hyphomicrobiales</taxon>
        <taxon>Brucellaceae</taxon>
        <taxon>Paenochrobactrum</taxon>
    </lineage>
</organism>
<dbReference type="AlphaFoldDB" id="A0A841LSI3"/>
<proteinExistence type="predicted"/>
<keyword evidence="5" id="KW-1185">Reference proteome</keyword>
<feature type="chain" id="PRO_5032524449" evidence="2">
    <location>
        <begin position="27"/>
        <end position="265"/>
    </location>
</feature>
<dbReference type="Gene3D" id="3.40.190.10">
    <property type="entry name" value="Periplasmic binding protein-like II"/>
    <property type="match status" value="2"/>
</dbReference>
<dbReference type="PANTHER" id="PTHR35936:SF17">
    <property type="entry name" value="ARGININE-BINDING EXTRACELLULAR PROTEIN ARTP"/>
    <property type="match status" value="1"/>
</dbReference>
<gene>
    <name evidence="4" type="ORF">FHS77_001601</name>
</gene>
<evidence type="ECO:0000313" key="5">
    <source>
        <dbReference type="Proteomes" id="UP000555393"/>
    </source>
</evidence>
<dbReference type="PANTHER" id="PTHR35936">
    <property type="entry name" value="MEMBRANE-BOUND LYTIC MUREIN TRANSGLYCOSYLASE F"/>
    <property type="match status" value="1"/>
</dbReference>
<dbReference type="InterPro" id="IPR001638">
    <property type="entry name" value="Solute-binding_3/MltF_N"/>
</dbReference>
<dbReference type="CDD" id="cd01072">
    <property type="entry name" value="PBP2_SMa0082_like"/>
    <property type="match status" value="1"/>
</dbReference>
<feature type="signal peptide" evidence="2">
    <location>
        <begin position="1"/>
        <end position="26"/>
    </location>
</feature>
<evidence type="ECO:0000259" key="3">
    <source>
        <dbReference type="SMART" id="SM00062"/>
    </source>
</evidence>
<dbReference type="Pfam" id="PF00497">
    <property type="entry name" value="SBP_bac_3"/>
    <property type="match status" value="1"/>
</dbReference>
<protein>
    <submittedName>
        <fullName evidence="4">Polar amino acid transport system substrate-binding protein</fullName>
    </submittedName>
</protein>
<comment type="caution">
    <text evidence="4">The sequence shown here is derived from an EMBL/GenBank/DDBJ whole genome shotgun (WGS) entry which is preliminary data.</text>
</comment>
<evidence type="ECO:0000313" key="4">
    <source>
        <dbReference type="EMBL" id="MBB6261053.1"/>
    </source>
</evidence>
<reference evidence="4 5" key="1">
    <citation type="submission" date="2020-08" db="EMBL/GenBank/DDBJ databases">
        <title>Genomic Encyclopedia of Type Strains, Phase IV (KMG-IV): sequencing the most valuable type-strain genomes for metagenomic binning, comparative biology and taxonomic classification.</title>
        <authorList>
            <person name="Goeker M."/>
        </authorList>
    </citation>
    <scope>NUCLEOTIDE SEQUENCE [LARGE SCALE GENOMIC DNA]</scope>
    <source>
        <strain evidence="4 5">DSM 22336</strain>
    </source>
</reference>
<dbReference type="RefSeq" id="WP_184222049.1">
    <property type="nucleotide sequence ID" value="NZ_JACIIU010000005.1"/>
</dbReference>
<name>A0A841LSI3_9HYPH</name>
<sequence>MKFSTRLFSYVAAATVALGLALPAAAADLAAIEKAGTVKIGMLVDFPPFGILDASGTPDGYDADVAKALGDYLGVKAQIVPVTGPNRIPYLLSGQVDVLVASLGVTEERAQKVDFSKAYAGISTAVYGDKTLELTKPEELSGKSVAVARASTQDIGVTKVAPADADIRRFDDDATAAQALLSGQVKLIGLSNVVMAEIVKATGDRFNKKFDMSSQVQGIAVSPGSDALLEKINAFVTQATTDGTLDTIHNKWLSEPLPDFVKAAQ</sequence>
<keyword evidence="1 2" id="KW-0732">Signal</keyword>
<accession>A0A841LSI3</accession>
<feature type="domain" description="Solute-binding protein family 3/N-terminal" evidence="3">
    <location>
        <begin position="37"/>
        <end position="256"/>
    </location>
</feature>
<dbReference type="EMBL" id="JACIIU010000005">
    <property type="protein sequence ID" value="MBB6261053.1"/>
    <property type="molecule type" value="Genomic_DNA"/>
</dbReference>
<evidence type="ECO:0000256" key="2">
    <source>
        <dbReference type="SAM" id="SignalP"/>
    </source>
</evidence>
<dbReference type="SUPFAM" id="SSF53850">
    <property type="entry name" value="Periplasmic binding protein-like II"/>
    <property type="match status" value="1"/>
</dbReference>
<evidence type="ECO:0000256" key="1">
    <source>
        <dbReference type="ARBA" id="ARBA00022729"/>
    </source>
</evidence>
<dbReference type="Proteomes" id="UP000555393">
    <property type="component" value="Unassembled WGS sequence"/>
</dbReference>
<dbReference type="SMART" id="SM00062">
    <property type="entry name" value="PBPb"/>
    <property type="match status" value="1"/>
</dbReference>